<dbReference type="KEGG" id="cvn:111122287"/>
<dbReference type="GeneID" id="111117945"/>
<dbReference type="PANTHER" id="PTHR19290">
    <property type="entry name" value="BASIC HELIX-LOOP-HELIX PROTEIN NEUROGENIN-RELATED"/>
    <property type="match status" value="1"/>
</dbReference>
<dbReference type="GO" id="GO:0045944">
    <property type="term" value="P:positive regulation of transcription by RNA polymerase II"/>
    <property type="evidence" value="ECO:0007669"/>
    <property type="project" value="TreeGrafter"/>
</dbReference>
<dbReference type="InterPro" id="IPR011598">
    <property type="entry name" value="bHLH_dom"/>
</dbReference>
<dbReference type="PANTHER" id="PTHR19290:SF163">
    <property type="entry name" value="BASIC HELIX-LOOP-HELIX NEURAL TRANSCRIPTION FACTOR TAP"/>
    <property type="match status" value="1"/>
</dbReference>
<evidence type="ECO:0000313" key="5">
    <source>
        <dbReference type="RefSeq" id="XP_022319649.1"/>
    </source>
</evidence>
<dbReference type="Gene3D" id="4.10.280.10">
    <property type="entry name" value="Helix-loop-helix DNA-binding domain"/>
    <property type="match status" value="1"/>
</dbReference>
<dbReference type="KEGG" id="cvn:111117945"/>
<gene>
    <name evidence="4" type="primary">LOC111117945</name>
    <name evidence="5" type="synonym">LOC111122287</name>
</gene>
<name>A0A8B8CCL8_CRAVI</name>
<protein>
    <submittedName>
        <fullName evidence="4 5">Oligodendrocyte transcription factor 3-like</fullName>
    </submittedName>
</protein>
<evidence type="ECO:0000259" key="2">
    <source>
        <dbReference type="PROSITE" id="PS50888"/>
    </source>
</evidence>
<sequence length="199" mass="23051">MACETFAAMGEYFEQYSYSNFEDVNTGWSDYPDQYETDHHYDNGITYDIAIQNEYYFEQPCEYKCVNQDNSPGDASCYDFDHVHNKHIQEITTHSEKPKPVDMVRLGATVRERNRMHMLNDAFDELRKVVPKSNLGEHQKLSKIATLRLAIRYISSLTKTLRDAGVEVRIVKSSGITDRRGKRRGVRKSVVEKAPRVSE</sequence>
<dbReference type="RefSeq" id="XP_022312894.1">
    <property type="nucleotide sequence ID" value="XM_022457186.1"/>
</dbReference>
<dbReference type="Proteomes" id="UP000694844">
    <property type="component" value="Chromosome 2"/>
</dbReference>
<feature type="region of interest" description="Disordered" evidence="1">
    <location>
        <begin position="177"/>
        <end position="199"/>
    </location>
</feature>
<dbReference type="CDD" id="cd11390">
    <property type="entry name" value="bHLH_TS"/>
    <property type="match status" value="1"/>
</dbReference>
<feature type="compositionally biased region" description="Basic and acidic residues" evidence="1">
    <location>
        <begin position="189"/>
        <end position="199"/>
    </location>
</feature>
<accession>A0A8B8CCL8</accession>
<dbReference type="GO" id="GO:0046983">
    <property type="term" value="F:protein dimerization activity"/>
    <property type="evidence" value="ECO:0007669"/>
    <property type="project" value="InterPro"/>
</dbReference>
<organism evidence="3 4">
    <name type="scientific">Crassostrea virginica</name>
    <name type="common">Eastern oyster</name>
    <dbReference type="NCBI Taxonomy" id="6565"/>
    <lineage>
        <taxon>Eukaryota</taxon>
        <taxon>Metazoa</taxon>
        <taxon>Spiralia</taxon>
        <taxon>Lophotrochozoa</taxon>
        <taxon>Mollusca</taxon>
        <taxon>Bivalvia</taxon>
        <taxon>Autobranchia</taxon>
        <taxon>Pteriomorphia</taxon>
        <taxon>Ostreida</taxon>
        <taxon>Ostreoidea</taxon>
        <taxon>Ostreidae</taxon>
        <taxon>Crassostrea</taxon>
    </lineage>
</organism>
<dbReference type="InterPro" id="IPR036638">
    <property type="entry name" value="HLH_DNA-bd_sf"/>
</dbReference>
<dbReference type="SMART" id="SM00353">
    <property type="entry name" value="HLH"/>
    <property type="match status" value="1"/>
</dbReference>
<dbReference type="OrthoDB" id="10039134at2759"/>
<dbReference type="GO" id="GO:0000981">
    <property type="term" value="F:DNA-binding transcription factor activity, RNA polymerase II-specific"/>
    <property type="evidence" value="ECO:0007669"/>
    <property type="project" value="TreeGrafter"/>
</dbReference>
<dbReference type="GO" id="GO:0007423">
    <property type="term" value="P:sensory organ development"/>
    <property type="evidence" value="ECO:0007669"/>
    <property type="project" value="TreeGrafter"/>
</dbReference>
<dbReference type="SUPFAM" id="SSF47459">
    <property type="entry name" value="HLH, helix-loop-helix DNA-binding domain"/>
    <property type="match status" value="1"/>
</dbReference>
<dbReference type="GO" id="GO:0070888">
    <property type="term" value="F:E-box binding"/>
    <property type="evidence" value="ECO:0007669"/>
    <property type="project" value="TreeGrafter"/>
</dbReference>
<dbReference type="GO" id="GO:0005634">
    <property type="term" value="C:nucleus"/>
    <property type="evidence" value="ECO:0007669"/>
    <property type="project" value="TreeGrafter"/>
</dbReference>
<reference evidence="4 5" key="1">
    <citation type="submission" date="2025-04" db="UniProtKB">
        <authorList>
            <consortium name="RefSeq"/>
        </authorList>
    </citation>
    <scope>IDENTIFICATION</scope>
    <source>
        <tissue evidence="4 5">Whole sample</tissue>
    </source>
</reference>
<proteinExistence type="predicted"/>
<dbReference type="Pfam" id="PF00010">
    <property type="entry name" value="HLH"/>
    <property type="match status" value="1"/>
</dbReference>
<evidence type="ECO:0000256" key="1">
    <source>
        <dbReference type="SAM" id="MobiDB-lite"/>
    </source>
</evidence>
<dbReference type="GO" id="GO:0061564">
    <property type="term" value="P:axon development"/>
    <property type="evidence" value="ECO:0007669"/>
    <property type="project" value="TreeGrafter"/>
</dbReference>
<dbReference type="AlphaFoldDB" id="A0A8B8CCL8"/>
<dbReference type="InterPro" id="IPR050359">
    <property type="entry name" value="bHLH_transcription_factors"/>
</dbReference>
<feature type="domain" description="BHLH" evidence="2">
    <location>
        <begin position="103"/>
        <end position="157"/>
    </location>
</feature>
<dbReference type="RefSeq" id="XP_022319649.1">
    <property type="nucleotide sequence ID" value="XM_022463941.1"/>
</dbReference>
<keyword evidence="3" id="KW-1185">Reference proteome</keyword>
<evidence type="ECO:0000313" key="3">
    <source>
        <dbReference type="Proteomes" id="UP000694844"/>
    </source>
</evidence>
<dbReference type="PROSITE" id="PS50888">
    <property type="entry name" value="BHLH"/>
    <property type="match status" value="1"/>
</dbReference>
<evidence type="ECO:0000313" key="4">
    <source>
        <dbReference type="RefSeq" id="XP_022312894.1"/>
    </source>
</evidence>